<accession>I4AN48</accession>
<organism evidence="2 3">
    <name type="scientific">Bernardetia litoralis (strain ATCC 23117 / DSM 6794 / NBRC 15988 / NCIMB 1366 / Fx l1 / Sio-4)</name>
    <name type="common">Flexibacter litoralis</name>
    <dbReference type="NCBI Taxonomy" id="880071"/>
    <lineage>
        <taxon>Bacteria</taxon>
        <taxon>Pseudomonadati</taxon>
        <taxon>Bacteroidota</taxon>
        <taxon>Cytophagia</taxon>
        <taxon>Cytophagales</taxon>
        <taxon>Bernardetiaceae</taxon>
        <taxon>Bernardetia</taxon>
    </lineage>
</organism>
<protein>
    <submittedName>
        <fullName evidence="2">Uncharacterized protein</fullName>
    </submittedName>
</protein>
<sequence>MNTHSTSTICLLITEEYCSSAFYNSQNLLSIPYEGKERIELFFEIDTQIKPISKKYYESLDVSVNVLCNPSYGIEKNKTFDWLGASHPYEKLFDSIVENIKIEFERLSPDYQGVIPLLCVFSPAFSENLIEKFNVYFTKKGFHILPHQSYIDFLVEGKNLTLQASKSPLTFIESFGERIRLTRVGENNTTSFTSKKLQDVSDWDFERELVKFVLQRAMRQVPTGVDLDEEVALHSHRAEEWLNQIREEKQSFITVRLSNGTSATATINSQEVQLLRIQDRELAERVVEHTQTDSEIYLVGDLLLQSELKSLLVHRHYTIHTLNDEEATRYVLRGIKNHLDKQEKNEPVLVEETLIKEAIPQFLVYQYFLPKKIWNAHVNSQNWNQETVDKVVKKNALEVLPSLEILLNQAQELAKDELLSTEQMKSLRIKARELEISEDEFEQRLKAAGIRVLPLRELLETNVERRKVGRFFPSEYYPQLLAVAEQNGFSEKELNIFFRQRNLKLQTREEILDFELQDRLKGKILSQENFKEILDVGDKLHYSKSDIEILLDKRKIKLSKPKGIGIFLIAGIIFAVLALGIILALQTPNLSFSFSNTDSNEIKKEFSNDKIENLEELIGKYAGTVFHTELNKVKNSRIEILAVREENGEYIFTYSIPQDRFTTWKGKINLEEKIIDFMPPENARHRVNKYRFYRKNYKEANGTIRRSDIILENLKDSTQIFTK</sequence>
<evidence type="ECO:0000313" key="3">
    <source>
        <dbReference type="Proteomes" id="UP000006054"/>
    </source>
</evidence>
<keyword evidence="1" id="KW-1133">Transmembrane helix</keyword>
<feature type="transmembrane region" description="Helical" evidence="1">
    <location>
        <begin position="563"/>
        <end position="585"/>
    </location>
</feature>
<dbReference type="EMBL" id="CP003345">
    <property type="protein sequence ID" value="AFM05383.1"/>
    <property type="molecule type" value="Genomic_DNA"/>
</dbReference>
<dbReference type="RefSeq" id="WP_014798815.1">
    <property type="nucleotide sequence ID" value="NC_018018.1"/>
</dbReference>
<dbReference type="KEGG" id="fli:Fleli_3042"/>
<gene>
    <name evidence="2" type="ordered locus">Fleli_3042</name>
</gene>
<dbReference type="HOGENOM" id="CLU_382551_0_0_10"/>
<name>I4AN48_BERLS</name>
<keyword evidence="3" id="KW-1185">Reference proteome</keyword>
<keyword evidence="1" id="KW-0472">Membrane</keyword>
<reference evidence="3" key="1">
    <citation type="submission" date="2012-06" db="EMBL/GenBank/DDBJ databases">
        <title>The complete genome of Flexibacter litoralis DSM 6794.</title>
        <authorList>
            <person name="Lucas S."/>
            <person name="Copeland A."/>
            <person name="Lapidus A."/>
            <person name="Glavina del Rio T."/>
            <person name="Dalin E."/>
            <person name="Tice H."/>
            <person name="Bruce D."/>
            <person name="Goodwin L."/>
            <person name="Pitluck S."/>
            <person name="Peters L."/>
            <person name="Ovchinnikova G."/>
            <person name="Lu M."/>
            <person name="Kyrpides N."/>
            <person name="Mavromatis K."/>
            <person name="Ivanova N."/>
            <person name="Brettin T."/>
            <person name="Detter J.C."/>
            <person name="Han C."/>
            <person name="Larimer F."/>
            <person name="Land M."/>
            <person name="Hauser L."/>
            <person name="Markowitz V."/>
            <person name="Cheng J.-F."/>
            <person name="Hugenholtz P."/>
            <person name="Woyke T."/>
            <person name="Wu D."/>
            <person name="Spring S."/>
            <person name="Lang E."/>
            <person name="Kopitz M."/>
            <person name="Brambilla E."/>
            <person name="Klenk H.-P."/>
            <person name="Eisen J.A."/>
        </authorList>
    </citation>
    <scope>NUCLEOTIDE SEQUENCE [LARGE SCALE GENOMIC DNA]</scope>
    <source>
        <strain evidence="3">ATCC 23117 / DSM 6794 / NBRC 15988 / NCIMB 1366 / Sio-4</strain>
    </source>
</reference>
<proteinExistence type="predicted"/>
<dbReference type="Proteomes" id="UP000006054">
    <property type="component" value="Chromosome"/>
</dbReference>
<keyword evidence="1" id="KW-0812">Transmembrane</keyword>
<evidence type="ECO:0000256" key="1">
    <source>
        <dbReference type="SAM" id="Phobius"/>
    </source>
</evidence>
<dbReference type="AlphaFoldDB" id="I4AN48"/>
<evidence type="ECO:0000313" key="2">
    <source>
        <dbReference type="EMBL" id="AFM05383.1"/>
    </source>
</evidence>